<keyword evidence="5" id="KW-0548">Nucleotidyltransferase</keyword>
<reference evidence="10 11" key="1">
    <citation type="submission" date="2015-11" db="EMBL/GenBank/DDBJ databases">
        <title>Evidence for parallel genomic evolution in an endosymbiosis of termite gut flagellates.</title>
        <authorList>
            <person name="Zheng H."/>
        </authorList>
    </citation>
    <scope>NUCLEOTIDE SEQUENCE [LARGE SCALE GENOMIC DNA]</scope>
    <source>
        <strain evidence="10 11">CET450</strain>
    </source>
</reference>
<dbReference type="CDD" id="cd04485">
    <property type="entry name" value="DnaE_OBF"/>
    <property type="match status" value="1"/>
</dbReference>
<dbReference type="Pfam" id="PF14579">
    <property type="entry name" value="HHH_6"/>
    <property type="match status" value="1"/>
</dbReference>
<dbReference type="Gene3D" id="3.20.20.140">
    <property type="entry name" value="Metal-dependent hydrolases"/>
    <property type="match status" value="1"/>
</dbReference>
<dbReference type="PANTHER" id="PTHR32294:SF0">
    <property type="entry name" value="DNA POLYMERASE III SUBUNIT ALPHA"/>
    <property type="match status" value="1"/>
</dbReference>
<comment type="catalytic activity">
    <reaction evidence="8">
        <text>DNA(n) + a 2'-deoxyribonucleoside 5'-triphosphate = DNA(n+1) + diphosphate</text>
        <dbReference type="Rhea" id="RHEA:22508"/>
        <dbReference type="Rhea" id="RHEA-COMP:17339"/>
        <dbReference type="Rhea" id="RHEA-COMP:17340"/>
        <dbReference type="ChEBI" id="CHEBI:33019"/>
        <dbReference type="ChEBI" id="CHEBI:61560"/>
        <dbReference type="ChEBI" id="CHEBI:173112"/>
        <dbReference type="EC" id="2.7.7.7"/>
    </reaction>
</comment>
<dbReference type="Proteomes" id="UP000095237">
    <property type="component" value="Unassembled WGS sequence"/>
</dbReference>
<feature type="domain" description="Polymerase/histidinol phosphatase N-terminal" evidence="9">
    <location>
        <begin position="6"/>
        <end position="81"/>
    </location>
</feature>
<evidence type="ECO:0000256" key="2">
    <source>
        <dbReference type="ARBA" id="ARBA00012417"/>
    </source>
</evidence>
<keyword evidence="7" id="KW-0239">DNA-directed DNA polymerase</keyword>
<gene>
    <name evidence="10" type="ORF">ATZ36_00430</name>
</gene>
<name>A0A1E5IK62_ENDTX</name>
<evidence type="ECO:0000256" key="4">
    <source>
        <dbReference type="ARBA" id="ARBA00022679"/>
    </source>
</evidence>
<dbReference type="GO" id="GO:0005737">
    <property type="term" value="C:cytoplasm"/>
    <property type="evidence" value="ECO:0007669"/>
    <property type="project" value="UniProtKB-SubCell"/>
</dbReference>
<evidence type="ECO:0000256" key="5">
    <source>
        <dbReference type="ARBA" id="ARBA00022695"/>
    </source>
</evidence>
<dbReference type="CDD" id="cd12113">
    <property type="entry name" value="PHP_PolIIIA_DnaE3"/>
    <property type="match status" value="1"/>
</dbReference>
<dbReference type="InterPro" id="IPR004013">
    <property type="entry name" value="PHP_dom"/>
</dbReference>
<keyword evidence="11" id="KW-1185">Reference proteome</keyword>
<keyword evidence="6" id="KW-0235">DNA replication</keyword>
<organism evidence="10 11">
    <name type="scientific">Endomicrobium trichonymphae</name>
    <dbReference type="NCBI Taxonomy" id="1408204"/>
    <lineage>
        <taxon>Bacteria</taxon>
        <taxon>Pseudomonadati</taxon>
        <taxon>Elusimicrobiota</taxon>
        <taxon>Endomicrobiia</taxon>
        <taxon>Endomicrobiales</taxon>
        <taxon>Endomicrobiaceae</taxon>
        <taxon>Candidatus Endomicrobiellum</taxon>
    </lineage>
</organism>
<dbReference type="InterPro" id="IPR040982">
    <property type="entry name" value="DNA_pol3_finger"/>
</dbReference>
<evidence type="ECO:0000259" key="9">
    <source>
        <dbReference type="SMART" id="SM00481"/>
    </source>
</evidence>
<accession>A0A1E5IK62</accession>
<evidence type="ECO:0000256" key="3">
    <source>
        <dbReference type="ARBA" id="ARBA00019114"/>
    </source>
</evidence>
<dbReference type="SMART" id="SM00481">
    <property type="entry name" value="POLIIIAc"/>
    <property type="match status" value="1"/>
</dbReference>
<dbReference type="GO" id="GO:0008408">
    <property type="term" value="F:3'-5' exonuclease activity"/>
    <property type="evidence" value="ECO:0007669"/>
    <property type="project" value="InterPro"/>
</dbReference>
<dbReference type="InterPro" id="IPR016195">
    <property type="entry name" value="Pol/histidinol_Pase-like"/>
</dbReference>
<dbReference type="SUPFAM" id="SSF89550">
    <property type="entry name" value="PHP domain-like"/>
    <property type="match status" value="1"/>
</dbReference>
<dbReference type="InterPro" id="IPR004365">
    <property type="entry name" value="NA-bd_OB_tRNA"/>
</dbReference>
<comment type="caution">
    <text evidence="10">The sequence shown here is derived from an EMBL/GenBank/DDBJ whole genome shotgun (WGS) entry which is preliminary data.</text>
</comment>
<comment type="subcellular location">
    <subcellularLocation>
        <location evidence="1">Cytoplasm</location>
    </subcellularLocation>
</comment>
<evidence type="ECO:0000256" key="8">
    <source>
        <dbReference type="ARBA" id="ARBA00049244"/>
    </source>
</evidence>
<evidence type="ECO:0000256" key="1">
    <source>
        <dbReference type="ARBA" id="ARBA00004496"/>
    </source>
</evidence>
<evidence type="ECO:0000256" key="6">
    <source>
        <dbReference type="ARBA" id="ARBA00022705"/>
    </source>
</evidence>
<dbReference type="SUPFAM" id="SSF50249">
    <property type="entry name" value="Nucleic acid-binding proteins"/>
    <property type="match status" value="1"/>
</dbReference>
<dbReference type="Pfam" id="PF17657">
    <property type="entry name" value="DNA_pol3_finger"/>
    <property type="match status" value="1"/>
</dbReference>
<dbReference type="Gene3D" id="1.10.10.1600">
    <property type="entry name" value="Bacterial DNA polymerase III alpha subunit, thumb domain"/>
    <property type="match status" value="1"/>
</dbReference>
<dbReference type="NCBIfam" id="NF005298">
    <property type="entry name" value="PRK06826.1"/>
    <property type="match status" value="1"/>
</dbReference>
<dbReference type="InterPro" id="IPR003141">
    <property type="entry name" value="Pol/His_phosphatase_N"/>
</dbReference>
<protein>
    <recommendedName>
        <fullName evidence="3">DNA polymerase III subunit alpha</fullName>
        <ecNumber evidence="2">2.7.7.7</ecNumber>
    </recommendedName>
</protein>
<dbReference type="GO" id="GO:0003676">
    <property type="term" value="F:nucleic acid binding"/>
    <property type="evidence" value="ECO:0007669"/>
    <property type="project" value="InterPro"/>
</dbReference>
<dbReference type="NCBIfam" id="TIGR00594">
    <property type="entry name" value="polc"/>
    <property type="match status" value="1"/>
</dbReference>
<dbReference type="AlphaFoldDB" id="A0A1E5IK62"/>
<evidence type="ECO:0000313" key="10">
    <source>
        <dbReference type="EMBL" id="OEG70896.1"/>
    </source>
</evidence>
<dbReference type="EMBL" id="LNVX01000284">
    <property type="protein sequence ID" value="OEG70896.1"/>
    <property type="molecule type" value="Genomic_DNA"/>
</dbReference>
<dbReference type="EC" id="2.7.7.7" evidence="2"/>
<sequence length="1173" mass="132233">MAAEFVHLHNHTEYSLLDGACRLTDDKGKPGELFNLIAKEYKMPALAITDHGNMYGAMEFYWAAKQSGIKPIIGCEVYVAPKSRFDKKSINRTTENNVNYHHLTLLSKDFEGYQNLMRIVSAGFTEGFYYKPRVDKEVLKKYRYGLIALSGCLAGEVASALVKGNNEKAQNAAIEYRDIFGKDNFYIEIMDNGLENQKKIIPSLIELSKNTTIPLVATNDCHFLKKEDAEIHDILLCIGTGKMLNETKRLHFDSDLFYYRSAEDMIKIFSSVPEAIKNTLEIAEKTNLEINTDKLLLPQVPVPKEYKSDSEYLETLCRKGLAARYGTIKPEHEERLKHELSVINKMGFASYFLIVSDFIKYAKDRRIPVGPGRGSGAGAMVAYTLGITDICPLKYGLLFERFLNPDRRSMPDLDIDFADSGRDEIIQYVRRKYGEEKCAQIITFGSMQSKLVIKDVARVMGFTPTESNNIAELIPQNASIAEALKTSADLSKLVKTNEKIAKLIAASQKLEGLKRHTGVHAAGMVIANEEITNYSPLAIGSKDIVTTQYDGSVLPQLGLLKIDFLGLRTLTIIDDCVEFIRKKNPRFNLDNISLDDKKTYELLGKAKTMGIFQLESIGMRDLIKKLKPSNIDDIIALIALYRPGPIGSGMLADFINRKHGRTKIVYDHPLQESILKDTYGVILYQEQVMKMSAALAGFTPGEADSLRKAMSKKIPEVIEKQREKFIRGSKEKGVDKKISEKIFNNIVAFAGYGFNKSHSAAYGIISYKTAYLKANYPLEYITALFNSEIGRPAAKNNEESKLVAYLDDSSVFGIKVFPPDVQHSDGKFKIEGKNIRFGLLAVKNVGKGVTESIEQSRIENGQLKSFKDWVDFLQRIDLKSINKKALESLIKAGVFDSFGTDKFAIRGSLIQNIDSYADKAAKVKQYRESLQGFLFDNEKTIADIFSLQEIKPLEALEALNFEKEVLGFYISGHPLTHRKKDLTAYSNYRLDKLPQFKENAYRKTVRIAGMIVSVKKLTSKARKEPYARFKIEDLHGSIDALLFPKNFEKFSGYLTLSNIVVIKGCLTNMQGQLEMIAEDIMTIDEAKKKFPSKCDEIHIKFSAARFDNALEEELKKIFKTHIGKTKVYLILEDSLYGNFSIETKYLSNCSDNFINDVETAIGFKDSVELHYID</sequence>
<keyword evidence="4" id="KW-0808">Transferase</keyword>
<dbReference type="InterPro" id="IPR012340">
    <property type="entry name" value="NA-bd_OB-fold"/>
</dbReference>
<dbReference type="InterPro" id="IPR029460">
    <property type="entry name" value="DNAPol_HHH"/>
</dbReference>
<dbReference type="GO" id="GO:0003887">
    <property type="term" value="F:DNA-directed DNA polymerase activity"/>
    <property type="evidence" value="ECO:0007669"/>
    <property type="project" value="UniProtKB-KW"/>
</dbReference>
<evidence type="ECO:0000313" key="11">
    <source>
        <dbReference type="Proteomes" id="UP000095237"/>
    </source>
</evidence>
<dbReference type="Pfam" id="PF02811">
    <property type="entry name" value="PHP"/>
    <property type="match status" value="1"/>
</dbReference>
<dbReference type="NCBIfam" id="NF004226">
    <property type="entry name" value="PRK05673.1"/>
    <property type="match status" value="1"/>
</dbReference>
<dbReference type="PANTHER" id="PTHR32294">
    <property type="entry name" value="DNA POLYMERASE III SUBUNIT ALPHA"/>
    <property type="match status" value="1"/>
</dbReference>
<evidence type="ECO:0000256" key="7">
    <source>
        <dbReference type="ARBA" id="ARBA00022932"/>
    </source>
</evidence>
<dbReference type="Pfam" id="PF07733">
    <property type="entry name" value="DNA_pol3_alpha"/>
    <property type="match status" value="1"/>
</dbReference>
<dbReference type="InterPro" id="IPR041931">
    <property type="entry name" value="DNA_pol3_alpha_thumb_dom"/>
</dbReference>
<dbReference type="Pfam" id="PF01336">
    <property type="entry name" value="tRNA_anti-codon"/>
    <property type="match status" value="1"/>
</dbReference>
<dbReference type="GO" id="GO:0006260">
    <property type="term" value="P:DNA replication"/>
    <property type="evidence" value="ECO:0007669"/>
    <property type="project" value="UniProtKB-KW"/>
</dbReference>
<dbReference type="InterPro" id="IPR004805">
    <property type="entry name" value="DnaE2/DnaE/PolC"/>
</dbReference>
<dbReference type="Gene3D" id="1.10.150.870">
    <property type="match status" value="1"/>
</dbReference>
<proteinExistence type="predicted"/>
<dbReference type="InterPro" id="IPR011708">
    <property type="entry name" value="DNA_pol3_alpha_NTPase_dom"/>
</dbReference>